<comment type="cofactor">
    <cofactor evidence="6">
        <name>FMN</name>
        <dbReference type="ChEBI" id="CHEBI:58210"/>
    </cofactor>
    <text evidence="6">Binds 1 FMN per subunit.</text>
</comment>
<evidence type="ECO:0000256" key="5">
    <source>
        <dbReference type="ARBA" id="ARBA00048542"/>
    </source>
</evidence>
<comment type="subunit">
    <text evidence="6">Homodimer.</text>
</comment>
<feature type="binding site" evidence="6">
    <location>
        <position position="56"/>
    </location>
    <ligand>
        <name>FMN</name>
        <dbReference type="ChEBI" id="CHEBI:58210"/>
    </ligand>
</feature>
<organism evidence="8 9">
    <name type="scientific">Providencia rustigianii DSM 4541</name>
    <dbReference type="NCBI Taxonomy" id="500637"/>
    <lineage>
        <taxon>Bacteria</taxon>
        <taxon>Pseudomonadati</taxon>
        <taxon>Pseudomonadota</taxon>
        <taxon>Gammaproteobacteria</taxon>
        <taxon>Enterobacterales</taxon>
        <taxon>Morganellaceae</taxon>
        <taxon>Providencia</taxon>
    </lineage>
</organism>
<evidence type="ECO:0000256" key="2">
    <source>
        <dbReference type="ARBA" id="ARBA00022643"/>
    </source>
</evidence>
<comment type="catalytic activity">
    <reaction evidence="5">
        <text>N,N-dimethyl-1,4-phenylenediamine + anthranilate + 2 NAD(+) = 2-(4-dimethylaminophenyl)diazenylbenzoate + 2 NADH + 2 H(+)</text>
        <dbReference type="Rhea" id="RHEA:55872"/>
        <dbReference type="ChEBI" id="CHEBI:15378"/>
        <dbReference type="ChEBI" id="CHEBI:15783"/>
        <dbReference type="ChEBI" id="CHEBI:16567"/>
        <dbReference type="ChEBI" id="CHEBI:57540"/>
        <dbReference type="ChEBI" id="CHEBI:57945"/>
        <dbReference type="ChEBI" id="CHEBI:71579"/>
        <dbReference type="EC" id="1.7.1.17"/>
    </reaction>
    <physiologicalReaction direction="right-to-left" evidence="5">
        <dbReference type="Rhea" id="RHEA:55874"/>
    </physiologicalReaction>
</comment>
<dbReference type="EC" id="1.7.1.17" evidence="6"/>
<feature type="domain" description="Flavodoxin-like fold" evidence="7">
    <location>
        <begin position="48"/>
        <end position="240"/>
    </location>
</feature>
<comment type="caution">
    <text evidence="8">The sequence shown here is derived from an EMBL/GenBank/DDBJ whole genome shotgun (WGS) entry which is preliminary data.</text>
</comment>
<dbReference type="HAMAP" id="MF_01216">
    <property type="entry name" value="Azoreductase_type1"/>
    <property type="match status" value="1"/>
</dbReference>
<dbReference type="STRING" id="500637.PROVRUST_07677"/>
<dbReference type="EC" id="1.6.5.-" evidence="6"/>
<dbReference type="GO" id="GO:0016655">
    <property type="term" value="F:oxidoreductase activity, acting on NAD(P)H, quinone or similar compound as acceptor"/>
    <property type="evidence" value="ECO:0007669"/>
    <property type="project" value="InterPro"/>
</dbReference>
<dbReference type="Pfam" id="PF02525">
    <property type="entry name" value="Flavodoxin_2"/>
    <property type="match status" value="1"/>
</dbReference>
<dbReference type="InterPro" id="IPR003680">
    <property type="entry name" value="Flavodoxin_fold"/>
</dbReference>
<keyword evidence="1 6" id="KW-0285">Flavoprotein</keyword>
<comment type="similarity">
    <text evidence="6">Belongs to the azoreductase type 1 family.</text>
</comment>
<keyword evidence="2 6" id="KW-0288">FMN</keyword>
<dbReference type="Gene3D" id="3.40.50.360">
    <property type="match status" value="1"/>
</dbReference>
<comment type="function">
    <text evidence="6">Also exhibits azoreductase activity. Catalyzes the reductive cleavage of the azo bond in aromatic azo compounds to the corresponding amines.</text>
</comment>
<dbReference type="InterPro" id="IPR050104">
    <property type="entry name" value="FMN-dep_NADH:Q_OxRdtase_AzoR1"/>
</dbReference>
<evidence type="ECO:0000313" key="8">
    <source>
        <dbReference type="EMBL" id="EFB71136.1"/>
    </source>
</evidence>
<proteinExistence type="inferred from homology"/>
<dbReference type="InterPro" id="IPR023048">
    <property type="entry name" value="NADH:quinone_OxRdtase_FMN_depd"/>
</dbReference>
<dbReference type="GO" id="GO:0010181">
    <property type="term" value="F:FMN binding"/>
    <property type="evidence" value="ECO:0007669"/>
    <property type="project" value="UniProtKB-UniRule"/>
</dbReference>
<dbReference type="PANTHER" id="PTHR43741:SF2">
    <property type="entry name" value="FMN-DEPENDENT NADH:QUINONE OXIDOREDUCTASE"/>
    <property type="match status" value="1"/>
</dbReference>
<dbReference type="GO" id="GO:0016652">
    <property type="term" value="F:oxidoreductase activity, acting on NAD(P)H as acceptor"/>
    <property type="evidence" value="ECO:0007669"/>
    <property type="project" value="UniProtKB-UniRule"/>
</dbReference>
<dbReference type="Proteomes" id="UP000005512">
    <property type="component" value="Unassembled WGS sequence"/>
</dbReference>
<dbReference type="GO" id="GO:0009055">
    <property type="term" value="F:electron transfer activity"/>
    <property type="evidence" value="ECO:0007669"/>
    <property type="project" value="UniProtKB-UniRule"/>
</dbReference>
<dbReference type="SUPFAM" id="SSF52218">
    <property type="entry name" value="Flavoproteins"/>
    <property type="match status" value="1"/>
</dbReference>
<comment type="function">
    <text evidence="6">Quinone reductase that provides resistance to thiol-specific stress caused by electrophilic quinones.</text>
</comment>
<accession>D1P614</accession>
<dbReference type="HOGENOM" id="CLU_088964_0_0_6"/>
<dbReference type="InterPro" id="IPR029039">
    <property type="entry name" value="Flavoprotein-like_sf"/>
</dbReference>
<comment type="caution">
    <text evidence="6">Lacks conserved residue(s) required for the propagation of feature annotation.</text>
</comment>
<sequence>MKIGKQFRSNLFILVLKWKQYREIISLIVNLSSQIYWLHLKLIRKNSMKILVIKSSINGAQSQTNTLIQQYIDERKAQGYQDCIIEHDVAENPLPVLNQARFAALRGAEISNHDLKNTSELSDQLIAELKESDLLILGAPMYNLNVPTELKNWFDLVVRARETFRYTATYPLGLVENVKALVFSARGGIHYGQETDAITPYLKSVLGLMGIDNVQFIYAEGLDMKPEGYEAGLAKAQQQLMYLIHH</sequence>
<evidence type="ECO:0000256" key="6">
    <source>
        <dbReference type="HAMAP-Rule" id="MF_01216"/>
    </source>
</evidence>
<comment type="catalytic activity">
    <reaction evidence="6">
        <text>2 a quinone + NADH + H(+) = 2 a 1,4-benzosemiquinone + NAD(+)</text>
        <dbReference type="Rhea" id="RHEA:65952"/>
        <dbReference type="ChEBI" id="CHEBI:15378"/>
        <dbReference type="ChEBI" id="CHEBI:57540"/>
        <dbReference type="ChEBI" id="CHEBI:57945"/>
        <dbReference type="ChEBI" id="CHEBI:132124"/>
        <dbReference type="ChEBI" id="CHEBI:134225"/>
    </reaction>
</comment>
<keyword evidence="4 6" id="KW-0520">NAD</keyword>
<keyword evidence="3 6" id="KW-0560">Oxidoreductase</keyword>
<protein>
    <recommendedName>
        <fullName evidence="6">FMN dependent NADH:quinone oxidoreductase</fullName>
        <ecNumber evidence="6">1.6.5.-</ecNumber>
    </recommendedName>
    <alternativeName>
        <fullName evidence="6">Azo-dye reductase</fullName>
    </alternativeName>
    <alternativeName>
        <fullName evidence="6">FMN-dependent NADH-azo compound oxidoreductase</fullName>
    </alternativeName>
    <alternativeName>
        <fullName evidence="6">FMN-dependent NADH-azoreductase</fullName>
        <ecNumber evidence="6">1.7.1.17</ecNumber>
    </alternativeName>
</protein>
<keyword evidence="9" id="KW-1185">Reference proteome</keyword>
<evidence type="ECO:0000256" key="3">
    <source>
        <dbReference type="ARBA" id="ARBA00023002"/>
    </source>
</evidence>
<feature type="binding site" evidence="6">
    <location>
        <begin position="141"/>
        <end position="144"/>
    </location>
    <ligand>
        <name>FMN</name>
        <dbReference type="ChEBI" id="CHEBI:58210"/>
    </ligand>
</feature>
<gene>
    <name evidence="6" type="primary">azoR</name>
    <name evidence="8" type="ORF">PROVRUST_07677</name>
</gene>
<evidence type="ECO:0000256" key="4">
    <source>
        <dbReference type="ARBA" id="ARBA00023027"/>
    </source>
</evidence>
<dbReference type="eggNOG" id="COG1182">
    <property type="taxonomic scope" value="Bacteria"/>
</dbReference>
<name>D1P614_9GAMM</name>
<evidence type="ECO:0000259" key="7">
    <source>
        <dbReference type="Pfam" id="PF02525"/>
    </source>
</evidence>
<reference evidence="8" key="1">
    <citation type="submission" date="2009-12" db="EMBL/GenBank/DDBJ databases">
        <authorList>
            <person name="Weinstock G."/>
            <person name="Sodergren E."/>
            <person name="Clifton S."/>
            <person name="Fulton L."/>
            <person name="Fulton B."/>
            <person name="Courtney L."/>
            <person name="Fronick C."/>
            <person name="Harrison M."/>
            <person name="Strong C."/>
            <person name="Farmer C."/>
            <person name="Delahaunty K."/>
            <person name="Markovic C."/>
            <person name="Hall O."/>
            <person name="Minx P."/>
            <person name="Tomlinson C."/>
            <person name="Mitreva M."/>
            <person name="Nelson J."/>
            <person name="Hou S."/>
            <person name="Wollam A."/>
            <person name="Pepin K.H."/>
            <person name="Johnson M."/>
            <person name="Bhonagiri V."/>
            <person name="Nash W.E."/>
            <person name="Warren W."/>
            <person name="Chinwalla A."/>
            <person name="Mardis E.R."/>
            <person name="Wilson R.K."/>
        </authorList>
    </citation>
    <scope>NUCLEOTIDE SEQUENCE [LARGE SCALE GENOMIC DNA]</scope>
    <source>
        <strain evidence="8">DSM 4541</strain>
    </source>
</reference>
<dbReference type="EMBL" id="ABXV02000042">
    <property type="protein sequence ID" value="EFB71136.1"/>
    <property type="molecule type" value="Genomic_DNA"/>
</dbReference>
<dbReference type="PANTHER" id="PTHR43741">
    <property type="entry name" value="FMN-DEPENDENT NADH-AZOREDUCTASE 1"/>
    <property type="match status" value="1"/>
</dbReference>
<dbReference type="AlphaFoldDB" id="D1P614"/>
<evidence type="ECO:0000313" key="9">
    <source>
        <dbReference type="Proteomes" id="UP000005512"/>
    </source>
</evidence>
<evidence type="ECO:0000256" key="1">
    <source>
        <dbReference type="ARBA" id="ARBA00022630"/>
    </source>
</evidence>